<dbReference type="GO" id="GO:0016765">
    <property type="term" value="F:transferase activity, transferring alkyl or aryl (other than methyl) groups"/>
    <property type="evidence" value="ECO:0007669"/>
    <property type="project" value="InterPro"/>
</dbReference>
<dbReference type="InterPro" id="IPR012148">
    <property type="entry name" value="ABBA_DMATS-like"/>
</dbReference>
<feature type="binding site" evidence="3">
    <location>
        <position position="282"/>
    </location>
    <ligand>
        <name>dimethylallyl diphosphate</name>
        <dbReference type="ChEBI" id="CHEBI:57623"/>
    </ligand>
</feature>
<dbReference type="Pfam" id="PF11991">
    <property type="entry name" value="Trp_DMAT"/>
    <property type="match status" value="1"/>
</dbReference>
<organism evidence="4 5">
    <name type="scientific">Aspergillus saccharolyticus JOP 1030-1</name>
    <dbReference type="NCBI Taxonomy" id="1450539"/>
    <lineage>
        <taxon>Eukaryota</taxon>
        <taxon>Fungi</taxon>
        <taxon>Dikarya</taxon>
        <taxon>Ascomycota</taxon>
        <taxon>Pezizomycotina</taxon>
        <taxon>Eurotiomycetes</taxon>
        <taxon>Eurotiomycetidae</taxon>
        <taxon>Eurotiales</taxon>
        <taxon>Aspergillaceae</taxon>
        <taxon>Aspergillus</taxon>
        <taxon>Aspergillus subgen. Circumdati</taxon>
    </lineage>
</organism>
<dbReference type="PIRSF" id="PIRSF000509">
    <property type="entry name" value="Trp_DMAT"/>
    <property type="match status" value="1"/>
</dbReference>
<keyword evidence="2" id="KW-0808">Transferase</keyword>
<feature type="binding site" evidence="3">
    <location>
        <position position="278"/>
    </location>
    <ligand>
        <name>dimethylallyl diphosphate</name>
        <dbReference type="ChEBI" id="CHEBI:57623"/>
    </ligand>
</feature>
<keyword evidence="5" id="KW-1185">Reference proteome</keyword>
<feature type="binding site" evidence="3">
    <location>
        <position position="280"/>
    </location>
    <ligand>
        <name>dimethylallyl diphosphate</name>
        <dbReference type="ChEBI" id="CHEBI:57623"/>
    </ligand>
</feature>
<evidence type="ECO:0000256" key="2">
    <source>
        <dbReference type="ARBA" id="ARBA00022679"/>
    </source>
</evidence>
<feature type="binding site" evidence="3">
    <location>
        <position position="107"/>
    </location>
    <ligand>
        <name>dimethylallyl diphosphate</name>
        <dbReference type="ChEBI" id="CHEBI:57623"/>
    </ligand>
</feature>
<dbReference type="CDD" id="cd13929">
    <property type="entry name" value="PT-DMATS_CymD"/>
    <property type="match status" value="1"/>
</dbReference>
<comment type="similarity">
    <text evidence="1">Belongs to the tryptophan dimethylallyltransferase family.</text>
</comment>
<dbReference type="SFLD" id="SFLDS00036">
    <property type="entry name" value="Aromatic_Prenyltransferase"/>
    <property type="match status" value="1"/>
</dbReference>
<accession>A0A318Z6T8</accession>
<evidence type="ECO:0000256" key="3">
    <source>
        <dbReference type="PIRSR" id="PIRSR000509-1"/>
    </source>
</evidence>
<sequence>MTTKLQSHLSPGTCPGAKSPYIFLSQSLLFQNPDEYDWWHRAAPVLAQMLSNADYNVDKQYQYLTFLAHHVIPALGPSPESPRYNLYRGVFDLEFSQNFQQSGCIIRLAFIPASYLASVPGKDPFNRLSAPELLAKFAKVDGIEMDLRLYQQLAGDLALTKQEEGRLSRKSPLPPIFNTQTGIALDLRKEGKMTVKLYTFLMGKSMATATPVSTLALDAIKKIDRGTNLFQAGLQPIEAFLDASEGTPDQMAFACPTSLNPRGMIQVGTDLVDISRTRFKLYLHECMLNVDRLAELWTLGGRLRERECPGIERGLEVLRQLWDILQIHEGYHFPIAYATNAADSSITEQNGNIPTAAGQPKFLILNYEIHPSDPCPVPKVYFPLFGMTENTVIDAMVAFFERIGWTDHASISADMDSLLSPALDLDQATDVQFWLSFSYSAKTGPYTTVYYRGL</sequence>
<dbReference type="Proteomes" id="UP000248349">
    <property type="component" value="Unassembled WGS sequence"/>
</dbReference>
<dbReference type="OrthoDB" id="5392033at2759"/>
<dbReference type="InterPro" id="IPR033964">
    <property type="entry name" value="ABBA"/>
</dbReference>
<dbReference type="PANTHER" id="PTHR40627:SF3">
    <property type="entry name" value="PRENYLTRANSFERASE ASQH2-RELATED"/>
    <property type="match status" value="1"/>
</dbReference>
<feature type="binding site" evidence="3">
    <location>
        <position position="94"/>
    </location>
    <ligand>
        <name>L-tryptophan</name>
        <dbReference type="ChEBI" id="CHEBI:57912"/>
    </ligand>
</feature>
<reference evidence="4 5" key="1">
    <citation type="submission" date="2016-12" db="EMBL/GenBank/DDBJ databases">
        <title>The genomes of Aspergillus section Nigri reveals drivers in fungal speciation.</title>
        <authorList>
            <consortium name="DOE Joint Genome Institute"/>
            <person name="Vesth T.C."/>
            <person name="Nybo J."/>
            <person name="Theobald S."/>
            <person name="Brandl J."/>
            <person name="Frisvad J.C."/>
            <person name="Nielsen K.F."/>
            <person name="Lyhne E.K."/>
            <person name="Kogle M.E."/>
            <person name="Kuo A."/>
            <person name="Riley R."/>
            <person name="Clum A."/>
            <person name="Nolan M."/>
            <person name="Lipzen A."/>
            <person name="Salamov A."/>
            <person name="Henrissat B."/>
            <person name="Wiebenga A."/>
            <person name="De Vries R.P."/>
            <person name="Grigoriev I.V."/>
            <person name="Mortensen U.H."/>
            <person name="Andersen M.R."/>
            <person name="Baker S.E."/>
        </authorList>
    </citation>
    <scope>NUCLEOTIDE SEQUENCE [LARGE SCALE GENOMIC DNA]</scope>
    <source>
        <strain evidence="4 5">JOP 1030-1</strain>
    </source>
</reference>
<proteinExistence type="inferred from homology"/>
<dbReference type="RefSeq" id="XP_025429003.1">
    <property type="nucleotide sequence ID" value="XM_025572049.1"/>
</dbReference>
<dbReference type="PANTHER" id="PTHR40627">
    <property type="entry name" value="INDOLE PRENYLTRANSFERASE TDIB-RELATED"/>
    <property type="match status" value="1"/>
</dbReference>
<dbReference type="EMBL" id="KZ821247">
    <property type="protein sequence ID" value="PYH43021.1"/>
    <property type="molecule type" value="Genomic_DNA"/>
</dbReference>
<feature type="binding site" evidence="3">
    <location>
        <position position="196"/>
    </location>
    <ligand>
        <name>dimethylallyl diphosphate</name>
        <dbReference type="ChEBI" id="CHEBI:57623"/>
    </ligand>
</feature>
<protein>
    <submittedName>
        <fullName evidence="4">Putative dimethylallyl tryptophan synthase</fullName>
    </submittedName>
</protein>
<feature type="binding site" evidence="3">
    <location>
        <position position="198"/>
    </location>
    <ligand>
        <name>dimethylallyl diphosphate</name>
        <dbReference type="ChEBI" id="CHEBI:57623"/>
    </ligand>
</feature>
<name>A0A318Z6T8_9EURO</name>
<dbReference type="SFLD" id="SFLDG01162">
    <property type="entry name" value="I"/>
    <property type="match status" value="1"/>
</dbReference>
<gene>
    <name evidence="4" type="ORF">BP01DRAFT_301953</name>
</gene>
<dbReference type="AlphaFoldDB" id="A0A318Z6T8"/>
<dbReference type="GeneID" id="37073277"/>
<dbReference type="GO" id="GO:0009820">
    <property type="term" value="P:alkaloid metabolic process"/>
    <property type="evidence" value="ECO:0007669"/>
    <property type="project" value="InterPro"/>
</dbReference>
<evidence type="ECO:0000256" key="1">
    <source>
        <dbReference type="ARBA" id="ARBA00010209"/>
    </source>
</evidence>
<dbReference type="InterPro" id="IPR017795">
    <property type="entry name" value="ABBA_NscD-like"/>
</dbReference>
<feature type="binding site" evidence="3">
    <location>
        <position position="381"/>
    </location>
    <ligand>
        <name>dimethylallyl diphosphate</name>
        <dbReference type="ChEBI" id="CHEBI:57623"/>
    </ligand>
</feature>
<feature type="binding site" evidence="3">
    <location>
        <position position="262"/>
    </location>
    <ligand>
        <name>L-tryptophan</name>
        <dbReference type="ChEBI" id="CHEBI:57912"/>
    </ligand>
</feature>
<evidence type="ECO:0000313" key="5">
    <source>
        <dbReference type="Proteomes" id="UP000248349"/>
    </source>
</evidence>
<evidence type="ECO:0000313" key="4">
    <source>
        <dbReference type="EMBL" id="PYH43021.1"/>
    </source>
</evidence>
<dbReference type="NCBIfam" id="TIGR03429">
    <property type="entry name" value="arom_pren_DMATS"/>
    <property type="match status" value="1"/>
</dbReference>